<dbReference type="Gene3D" id="2.60.40.10">
    <property type="entry name" value="Immunoglobulins"/>
    <property type="match status" value="1"/>
</dbReference>
<comment type="similarity">
    <text evidence="1">Belongs to the intimin/invasin family.</text>
</comment>
<sequence length="1577" mass="173439">MTGSSLRPSQQLLVNLFDETRIAQLGTLQAFMDKGGNVFDLVKRRHADLCKEFELTAHEGRLLLQRSYSLARYLAREFREQRLTRHEDAGRGRRTGVRALVEGPTFADLFKPDLANSSPAGAIESSVSPVAYLMSIIQWALVNIEPNGRGGSIDLRTRRPDLWALLIDEGAVNRVEPVIDIVTEVLMANIEANKLVPLDIDGLLITARYPNTLPFDRSWQTIEHSVKARRNSNLLGDIVRLTDLQYPYFKETGARGGNSDIALRMTSGLAPGQQALLTEPGRTSASPSVGDKRPALPWVNPRTRHVVEPSNTPNQDFFRDNFNCEGFEDLLDLNAFSRATQLDQTGVEALFSIGAFAPVLSPNAPALLRGQDPLKPIDETNPAAPTTPVDFGSVYVNGGQGEPIYLQRGGNGNAVNFKLQNLDSSNQHRFDRINRKVRLDRWLGLAAYETDQLIIASINAENRDGSTRVKVIWITDDTMRSIGLFQELRGDYGCTAEECAAFLDVVSVYGRGKELSQFDRIYNAQSLFLKPLKIDDVEFSVVPQNDEDQRTADHICTALGITFSTYRYLAVLIAIAHNPETGASAMKLERSLSVLSSFYRLVRLPRLFGISPLEGVALLNFLDTENDGWLAQLAGPTQVALHRLTTQTDTLSVIHAALTAVFWSRHEQLSAMWLMQHVQPVQVPVAAADAELKLLEQLNTQLQPVRMSEVLLLDAGVPPDNTSRGWMELLAELVDGAGLIIGRSGESENSYRDRASVEINAAVKAAGVPLESMPWVEDTILTAVLKTRAGQRSVVQESFAVYLELSSDLVLPVIDWSGGNVYQLLDQAIKAIPAGLPAEAAEEPVEPPEPEESERREFLRLLVELSRRSSVAREIKLSSAMLVQYLEGGQSTWFGVEDRSELSLRTIFYLTLYGRAVKLARQPAEKLLDYLKMVNQLPEDLSEDALSLVRDAAAGKLADFFGCGIRDVLECAAHVNPPAQDGSEAPKPLIRNLPQLALLLRLLEGEELTGMGFTTLLTLGRLTPKSSDEAYREAAERALESLSRASVDGQDEPLGEFGQSLDVRCQVDNKKLVANVPGEMATFTLVLRNFAGELMKYVDVYWSHNGVGVLLDYATRTDHEGKTSTRLLADSEMGAAHVSYRLDMREEVHAGTVVIDCGDALYFQTLSKEVVPDRDFLADGKDTARVSVRVIDEYGNLAIGKPISWSSRLGTISPEETFTNNEGIARVYLTSRQPGAERVTARHALSGEATVFTTIKFVDEPRIKAFYINSAAVSGRPLQLVCEVIGLDGEGYAGYDVRWSVGTDVGTAKADEHGRAVWTSRLDSAGELEVTAEVGTLGLQERIEIFVAEDVLITDWSTDYRVPVAGGHEPSMLWIELKDSLSDGARPITKYPVRWSIESSSKKGAGTEGITIETDSAGRSTFPFKVSTEGKYTVTAQPEDQGPSQVFDLTVEAAFRWDVKLFRLENDVELPVELVNDTLPLLRNSRYRLKIGPVSALPERDKATAVVGWSAVHSAAAMGITFTPRLAATEAFKPGEPLSWLIDCADVRDGDFQLALNCSQVSELLFLPGTLRKPAAS</sequence>
<dbReference type="RefSeq" id="WP_185049354.1">
    <property type="nucleotide sequence ID" value="NZ_MOBO01000024.1"/>
</dbReference>
<dbReference type="Pfam" id="PF02369">
    <property type="entry name" value="Big_1"/>
    <property type="match status" value="1"/>
</dbReference>
<dbReference type="PROSITE" id="PS51127">
    <property type="entry name" value="BIG1"/>
    <property type="match status" value="1"/>
</dbReference>
<dbReference type="Pfam" id="PF03538">
    <property type="entry name" value="VRP1"/>
    <property type="match status" value="1"/>
</dbReference>
<comment type="caution">
    <text evidence="5">The sequence shown here is derived from an EMBL/GenBank/DDBJ whole genome shotgun (WGS) entry which is preliminary data.</text>
</comment>
<dbReference type="Proteomes" id="UP000286351">
    <property type="component" value="Unassembled WGS sequence"/>
</dbReference>
<evidence type="ECO:0000313" key="5">
    <source>
        <dbReference type="EMBL" id="RON34002.1"/>
    </source>
</evidence>
<dbReference type="InterPro" id="IPR008964">
    <property type="entry name" value="Invasin/intimin_cell_adhesion"/>
</dbReference>
<organism evidence="5 6">
    <name type="scientific">Pseudomonas brassicacearum</name>
    <dbReference type="NCBI Taxonomy" id="930166"/>
    <lineage>
        <taxon>Bacteria</taxon>
        <taxon>Pseudomonadati</taxon>
        <taxon>Pseudomonadota</taxon>
        <taxon>Gammaproteobacteria</taxon>
        <taxon>Pseudomonadales</taxon>
        <taxon>Pseudomonadaceae</taxon>
        <taxon>Pseudomonas</taxon>
    </lineage>
</organism>
<dbReference type="SMART" id="SM00634">
    <property type="entry name" value="BID_1"/>
    <property type="match status" value="1"/>
</dbReference>
<evidence type="ECO:0000313" key="6">
    <source>
        <dbReference type="Proteomes" id="UP000286351"/>
    </source>
</evidence>
<feature type="domain" description="Big-1" evidence="4">
    <location>
        <begin position="1165"/>
        <end position="1258"/>
    </location>
</feature>
<proteinExistence type="inferred from homology"/>
<dbReference type="InterPro" id="IPR018003">
    <property type="entry name" value="Insecticidal_toxin/plasmid_vir"/>
</dbReference>
<dbReference type="EMBL" id="MOBO01000024">
    <property type="protein sequence ID" value="RON34002.1"/>
    <property type="molecule type" value="Genomic_DNA"/>
</dbReference>
<reference evidence="5 6" key="1">
    <citation type="submission" date="2016-10" db="EMBL/GenBank/DDBJ databases">
        <title>Comparative genome analysis of multiple Pseudomonas spp. focuses on biocontrol and plant growth promoting traits.</title>
        <authorList>
            <person name="Tao X.-Y."/>
            <person name="Taylor C.G."/>
        </authorList>
    </citation>
    <scope>NUCLEOTIDE SEQUENCE [LARGE SCALE GENOMIC DNA]</scope>
    <source>
        <strain evidence="5 6">38D4</strain>
    </source>
</reference>
<gene>
    <name evidence="5" type="ORF">BK664_23500</name>
</gene>
<evidence type="ECO:0000256" key="1">
    <source>
        <dbReference type="ARBA" id="ARBA00010116"/>
    </source>
</evidence>
<evidence type="ECO:0000259" key="4">
    <source>
        <dbReference type="PROSITE" id="PS51127"/>
    </source>
</evidence>
<feature type="region of interest" description="Disordered" evidence="3">
    <location>
        <begin position="278"/>
        <end position="297"/>
    </location>
</feature>
<name>A0A423J8H8_9PSED</name>
<accession>A0A423J8H8</accession>
<dbReference type="InterPro" id="IPR013783">
    <property type="entry name" value="Ig-like_fold"/>
</dbReference>
<keyword evidence="2" id="KW-0843">Virulence</keyword>
<evidence type="ECO:0000256" key="3">
    <source>
        <dbReference type="SAM" id="MobiDB-lite"/>
    </source>
</evidence>
<protein>
    <recommendedName>
        <fullName evidence="4">Big-1 domain-containing protein</fullName>
    </recommendedName>
</protein>
<dbReference type="InterPro" id="IPR003344">
    <property type="entry name" value="Big_1_dom"/>
</dbReference>
<evidence type="ECO:0000256" key="2">
    <source>
        <dbReference type="ARBA" id="ARBA00023026"/>
    </source>
</evidence>
<dbReference type="SUPFAM" id="SSF49373">
    <property type="entry name" value="Invasin/intimin cell-adhesion fragments"/>
    <property type="match status" value="1"/>
</dbReference>